<evidence type="ECO:0000313" key="2">
    <source>
        <dbReference type="EMBL" id="KAL3761077.1"/>
    </source>
</evidence>
<dbReference type="SUPFAM" id="SSF50156">
    <property type="entry name" value="PDZ domain-like"/>
    <property type="match status" value="2"/>
</dbReference>
<evidence type="ECO:0000313" key="3">
    <source>
        <dbReference type="Proteomes" id="UP001530293"/>
    </source>
</evidence>
<dbReference type="Proteomes" id="UP001530293">
    <property type="component" value="Unassembled WGS sequence"/>
</dbReference>
<feature type="compositionally biased region" description="Polar residues" evidence="1">
    <location>
        <begin position="297"/>
        <end position="319"/>
    </location>
</feature>
<accession>A0ABD3MG04</accession>
<feature type="region of interest" description="Disordered" evidence="1">
    <location>
        <begin position="223"/>
        <end position="319"/>
    </location>
</feature>
<protein>
    <submittedName>
        <fullName evidence="2">Uncharacterized protein</fullName>
    </submittedName>
</protein>
<keyword evidence="3" id="KW-1185">Reference proteome</keyword>
<dbReference type="AlphaFoldDB" id="A0ABD3MG04"/>
<dbReference type="EMBL" id="JALLBG020000161">
    <property type="protein sequence ID" value="KAL3761077.1"/>
    <property type="molecule type" value="Genomic_DNA"/>
</dbReference>
<gene>
    <name evidence="2" type="ORF">ACHAWU_005214</name>
</gene>
<organism evidence="2 3">
    <name type="scientific">Discostella pseudostelligera</name>
    <dbReference type="NCBI Taxonomy" id="259834"/>
    <lineage>
        <taxon>Eukaryota</taxon>
        <taxon>Sar</taxon>
        <taxon>Stramenopiles</taxon>
        <taxon>Ochrophyta</taxon>
        <taxon>Bacillariophyta</taxon>
        <taxon>Coscinodiscophyceae</taxon>
        <taxon>Thalassiosirophycidae</taxon>
        <taxon>Stephanodiscales</taxon>
        <taxon>Stephanodiscaceae</taxon>
        <taxon>Discostella</taxon>
    </lineage>
</organism>
<comment type="caution">
    <text evidence="2">The sequence shown here is derived from an EMBL/GenBank/DDBJ whole genome shotgun (WGS) entry which is preliminary data.</text>
</comment>
<evidence type="ECO:0000256" key="1">
    <source>
        <dbReference type="SAM" id="MobiDB-lite"/>
    </source>
</evidence>
<reference evidence="2 3" key="1">
    <citation type="submission" date="2024-10" db="EMBL/GenBank/DDBJ databases">
        <title>Updated reference genomes for cyclostephanoid diatoms.</title>
        <authorList>
            <person name="Roberts W.R."/>
            <person name="Alverson A.J."/>
        </authorList>
    </citation>
    <scope>NUCLEOTIDE SEQUENCE [LARGE SCALE GENOMIC DNA]</scope>
    <source>
        <strain evidence="2 3">AJA232-27</strain>
    </source>
</reference>
<proteinExistence type="predicted"/>
<name>A0ABD3MG04_9STRA</name>
<dbReference type="InterPro" id="IPR036034">
    <property type="entry name" value="PDZ_sf"/>
</dbReference>
<sequence length="648" mass="70274">MPSLVRVKVSEFRKAGKGNFVNVDRSNCVKKNADAYAAVVGSGQMNASLPQAVDKDIPPTKCVGVDSYNMNEKENINPLTLSSTATISDSTINTNASTNEANAGENDLSSGMTLPEGQQITVHIENDSVQSKSTCAPLDDHAKNSVGGGVMELINNYAIHDTSPSACVSDIPSQGLTPKTTEASTSPLDTMASLTNSDNDEAINPYIAMRELRIARNQKRLSELGLWKPPPPPKQKPISKKPQQHTEPIRRSSRPPSQKRPPIDEVWSTRPIAAKPKRICGDSAGKPKRIRDDTADIVSSDTATTSPKILPSASTTLSGPQKLPTLAEIYEKMANSSKSKLRALRASKPKVRAVRPSKSKVRAAPAKRQQLYSIHRFLISDTGMIGINVCRNRKNQVCFINQVLPSSVAAHHGVQVDDEIIVPPKSASIDIYDLFVKATIQRPLLFEVKRPYNKVVPPKKLELSGPHSLHRFVINETGTLGVTLQQNSYSATTTTVVSIKPNSLGDIYGLRENDVICEPLDSVVASAQSDERPWILQVWRAVRTKTEDHNLSEHVQAGCSVENPFIFSFPIGNHVSKNQTEEMAAEDEVACSIREGDDDEGNTAQGDGLAAIDKGIDGSEVIVIDDDDDSAIDKGNGTEVIVIDDDDD</sequence>